<organism evidence="11 12">
    <name type="scientific">Vitis vinifera</name>
    <name type="common">Grape</name>
    <dbReference type="NCBI Taxonomy" id="29760"/>
    <lineage>
        <taxon>Eukaryota</taxon>
        <taxon>Viridiplantae</taxon>
        <taxon>Streptophyta</taxon>
        <taxon>Embryophyta</taxon>
        <taxon>Tracheophyta</taxon>
        <taxon>Spermatophyta</taxon>
        <taxon>Magnoliopsida</taxon>
        <taxon>eudicotyledons</taxon>
        <taxon>Gunneridae</taxon>
        <taxon>Pentapetalae</taxon>
        <taxon>rosids</taxon>
        <taxon>Vitales</taxon>
        <taxon>Vitaceae</taxon>
        <taxon>Viteae</taxon>
        <taxon>Vitis</taxon>
    </lineage>
</organism>
<evidence type="ECO:0000256" key="8">
    <source>
        <dbReference type="SAM" id="MobiDB-lite"/>
    </source>
</evidence>
<name>A0A438EJ17_VITVI</name>
<reference evidence="11 12" key="1">
    <citation type="journal article" date="2018" name="PLoS Genet.">
        <title>Population sequencing reveals clonal diversity and ancestral inbreeding in the grapevine cultivar Chardonnay.</title>
        <authorList>
            <person name="Roach M.J."/>
            <person name="Johnson D.L."/>
            <person name="Bohlmann J."/>
            <person name="van Vuuren H.J."/>
            <person name="Jones S.J."/>
            <person name="Pretorius I.S."/>
            <person name="Schmidt S.A."/>
            <person name="Borneman A.R."/>
        </authorList>
    </citation>
    <scope>NUCLEOTIDE SEQUENCE [LARGE SCALE GENOMIC DNA]</scope>
    <source>
        <strain evidence="12">cv. Chardonnay</strain>
        <tissue evidence="11">Leaf</tissue>
    </source>
</reference>
<keyword evidence="6 9" id="KW-0472">Membrane</keyword>
<dbReference type="PANTHER" id="PTHR11730">
    <property type="entry name" value="AMMONIUM TRANSPORTER"/>
    <property type="match status" value="1"/>
</dbReference>
<feature type="region of interest" description="Disordered" evidence="8">
    <location>
        <begin position="71"/>
        <end position="94"/>
    </location>
</feature>
<gene>
    <name evidence="11" type="primary">AMT1-2_1</name>
    <name evidence="11" type="ORF">CK203_107038</name>
</gene>
<dbReference type="GO" id="GO:0008519">
    <property type="term" value="F:ammonium channel activity"/>
    <property type="evidence" value="ECO:0007669"/>
    <property type="project" value="InterPro"/>
</dbReference>
<dbReference type="GO" id="GO:0016020">
    <property type="term" value="C:membrane"/>
    <property type="evidence" value="ECO:0007669"/>
    <property type="project" value="UniProtKB-SubCell"/>
</dbReference>
<keyword evidence="5 9" id="KW-1133">Transmembrane helix</keyword>
<feature type="transmembrane region" description="Helical" evidence="9">
    <location>
        <begin position="12"/>
        <end position="33"/>
    </location>
</feature>
<evidence type="ECO:0000313" key="12">
    <source>
        <dbReference type="Proteomes" id="UP000288805"/>
    </source>
</evidence>
<evidence type="ECO:0000259" key="10">
    <source>
        <dbReference type="Pfam" id="PF00909"/>
    </source>
</evidence>
<evidence type="ECO:0000256" key="2">
    <source>
        <dbReference type="ARBA" id="ARBA00005887"/>
    </source>
</evidence>
<dbReference type="Gene3D" id="1.10.3430.10">
    <property type="entry name" value="Ammonium transporter AmtB like domains"/>
    <property type="match status" value="1"/>
</dbReference>
<keyword evidence="4 9" id="KW-0812">Transmembrane</keyword>
<evidence type="ECO:0000256" key="3">
    <source>
        <dbReference type="ARBA" id="ARBA00022448"/>
    </source>
</evidence>
<evidence type="ECO:0000256" key="5">
    <source>
        <dbReference type="ARBA" id="ARBA00022989"/>
    </source>
</evidence>
<comment type="caution">
    <text evidence="11">The sequence shown here is derived from an EMBL/GenBank/DDBJ whole genome shotgun (WGS) entry which is preliminary data.</text>
</comment>
<comment type="similarity">
    <text evidence="2">Belongs to the ammonia transporter channel (TC 1.A.11.2) family.</text>
</comment>
<evidence type="ECO:0000256" key="6">
    <source>
        <dbReference type="ARBA" id="ARBA00023136"/>
    </source>
</evidence>
<proteinExistence type="inferred from homology"/>
<keyword evidence="3" id="KW-0813">Transport</keyword>
<comment type="subcellular location">
    <subcellularLocation>
        <location evidence="1">Membrane</location>
        <topology evidence="1">Multi-pass membrane protein</topology>
    </subcellularLocation>
</comment>
<dbReference type="EMBL" id="QGNW01001271">
    <property type="protein sequence ID" value="RVW47716.1"/>
    <property type="molecule type" value="Genomic_DNA"/>
</dbReference>
<dbReference type="InterPro" id="IPR024041">
    <property type="entry name" value="NH4_transpt_AmtB-like_dom"/>
</dbReference>
<sequence length="94" mass="10220">MGGGGKLLAAQFIQIIVVSGWVTVTMGPLFYALHKLKLLRISSEDEMAGMDLTRHGGFAYVYNEDDESTFKPGLPLGRVEPTNSRQNSPPQPAV</sequence>
<dbReference type="InterPro" id="IPR029020">
    <property type="entry name" value="Ammonium/urea_transptr"/>
</dbReference>
<evidence type="ECO:0000256" key="7">
    <source>
        <dbReference type="ARBA" id="ARBA00023177"/>
    </source>
</evidence>
<dbReference type="Pfam" id="PF00909">
    <property type="entry name" value="Ammonium_transp"/>
    <property type="match status" value="1"/>
</dbReference>
<evidence type="ECO:0000256" key="4">
    <source>
        <dbReference type="ARBA" id="ARBA00022692"/>
    </source>
</evidence>
<dbReference type="PANTHER" id="PTHR11730:SF6">
    <property type="entry name" value="AMMONIUM TRANSPORTER"/>
    <property type="match status" value="1"/>
</dbReference>
<evidence type="ECO:0000256" key="9">
    <source>
        <dbReference type="SAM" id="Phobius"/>
    </source>
</evidence>
<feature type="domain" description="Ammonium transporter AmtB-like" evidence="10">
    <location>
        <begin position="2"/>
        <end position="60"/>
    </location>
</feature>
<dbReference type="Proteomes" id="UP000288805">
    <property type="component" value="Unassembled WGS sequence"/>
</dbReference>
<protein>
    <submittedName>
        <fullName evidence="11">Ammonium transporter 1 member 2</fullName>
    </submittedName>
</protein>
<dbReference type="AlphaFoldDB" id="A0A438EJ17"/>
<evidence type="ECO:0000313" key="11">
    <source>
        <dbReference type="EMBL" id="RVW47716.1"/>
    </source>
</evidence>
<dbReference type="OrthoDB" id="534912at2759"/>
<evidence type="ECO:0000256" key="1">
    <source>
        <dbReference type="ARBA" id="ARBA00004141"/>
    </source>
</evidence>
<accession>A0A438EJ17</accession>
<keyword evidence="7" id="KW-0924">Ammonia transport</keyword>